<evidence type="ECO:0000313" key="3">
    <source>
        <dbReference type="EMBL" id="KZT63088.1"/>
    </source>
</evidence>
<name>A0A165KG36_9APHY</name>
<dbReference type="Gene3D" id="1.10.510.10">
    <property type="entry name" value="Transferase(Phosphotransferase) domain 1"/>
    <property type="match status" value="1"/>
</dbReference>
<dbReference type="CDD" id="cd00180">
    <property type="entry name" value="PKc"/>
    <property type="match status" value="1"/>
</dbReference>
<dbReference type="GO" id="GO:0004674">
    <property type="term" value="F:protein serine/threonine kinase activity"/>
    <property type="evidence" value="ECO:0007669"/>
    <property type="project" value="TreeGrafter"/>
</dbReference>
<feature type="region of interest" description="Disordered" evidence="1">
    <location>
        <begin position="1"/>
        <end position="27"/>
    </location>
</feature>
<dbReference type="PROSITE" id="PS50011">
    <property type="entry name" value="PROTEIN_KINASE_DOM"/>
    <property type="match status" value="1"/>
</dbReference>
<dbReference type="EMBL" id="KV429271">
    <property type="protein sequence ID" value="KZT63088.1"/>
    <property type="molecule type" value="Genomic_DNA"/>
</dbReference>
<dbReference type="SMART" id="SM00220">
    <property type="entry name" value="S_TKc"/>
    <property type="match status" value="1"/>
</dbReference>
<reference evidence="3 4" key="1">
    <citation type="journal article" date="2016" name="Mol. Biol. Evol.">
        <title>Comparative Genomics of Early-Diverging Mushroom-Forming Fungi Provides Insights into the Origins of Lignocellulose Decay Capabilities.</title>
        <authorList>
            <person name="Nagy L.G."/>
            <person name="Riley R."/>
            <person name="Tritt A."/>
            <person name="Adam C."/>
            <person name="Daum C."/>
            <person name="Floudas D."/>
            <person name="Sun H."/>
            <person name="Yadav J.S."/>
            <person name="Pangilinan J."/>
            <person name="Larsson K.H."/>
            <person name="Matsuura K."/>
            <person name="Barry K."/>
            <person name="Labutti K."/>
            <person name="Kuo R."/>
            <person name="Ohm R.A."/>
            <person name="Bhattacharya S.S."/>
            <person name="Shirouzu T."/>
            <person name="Yoshinaga Y."/>
            <person name="Martin F.M."/>
            <person name="Grigoriev I.V."/>
            <person name="Hibbett D.S."/>
        </authorList>
    </citation>
    <scope>NUCLEOTIDE SEQUENCE [LARGE SCALE GENOMIC DNA]</scope>
    <source>
        <strain evidence="3 4">L-15889</strain>
    </source>
</reference>
<gene>
    <name evidence="3" type="ORF">DAEQUDRAFT_815840</name>
</gene>
<organism evidence="3 4">
    <name type="scientific">Daedalea quercina L-15889</name>
    <dbReference type="NCBI Taxonomy" id="1314783"/>
    <lineage>
        <taxon>Eukaryota</taxon>
        <taxon>Fungi</taxon>
        <taxon>Dikarya</taxon>
        <taxon>Basidiomycota</taxon>
        <taxon>Agaricomycotina</taxon>
        <taxon>Agaricomycetes</taxon>
        <taxon>Polyporales</taxon>
        <taxon>Fomitopsis</taxon>
    </lineage>
</organism>
<feature type="domain" description="Protein kinase" evidence="2">
    <location>
        <begin position="44"/>
        <end position="363"/>
    </location>
</feature>
<dbReference type="OrthoDB" id="5987198at2759"/>
<dbReference type="GO" id="GO:0005634">
    <property type="term" value="C:nucleus"/>
    <property type="evidence" value="ECO:0007669"/>
    <property type="project" value="TreeGrafter"/>
</dbReference>
<dbReference type="AlphaFoldDB" id="A0A165KG36"/>
<dbReference type="GO" id="GO:0044773">
    <property type="term" value="P:mitotic DNA damage checkpoint signaling"/>
    <property type="evidence" value="ECO:0007669"/>
    <property type="project" value="TreeGrafter"/>
</dbReference>
<protein>
    <recommendedName>
        <fullName evidence="2">Protein kinase domain-containing protein</fullName>
    </recommendedName>
</protein>
<dbReference type="SUPFAM" id="SSF56112">
    <property type="entry name" value="Protein kinase-like (PK-like)"/>
    <property type="match status" value="1"/>
</dbReference>
<accession>A0A165KG36</accession>
<evidence type="ECO:0000313" key="4">
    <source>
        <dbReference type="Proteomes" id="UP000076727"/>
    </source>
</evidence>
<dbReference type="PANTHER" id="PTHR44167">
    <property type="entry name" value="OVARIAN-SPECIFIC SERINE/THREONINE-PROTEIN KINASE LOK-RELATED"/>
    <property type="match status" value="1"/>
</dbReference>
<evidence type="ECO:0000256" key="1">
    <source>
        <dbReference type="SAM" id="MobiDB-lite"/>
    </source>
</evidence>
<sequence>MHKQMSVAHDSTPESGPTLAEPKGPSKGELKAEEYWWRDRQKWLEKQDYMLRSRYKPDWVPSWKAVHKPYWKCEDGQAIMVPHLLDATRISDGEPVILKRILTTEHPYEVEIARFLSSEPLASDSRNHCVRLYDVLDVPNEDNTVILVLPLLRRYDSPPFELVSEALDLFNQLFEGLQFMHHHNVAHRDCMDQNIMMNPRPLYPELYHPRLIDWTHDLSRPAKHYNRTTHPTKYYFIDFGLSRKYDPANGSPREPPILGGDKSVPEFQQSSEPCDPFPTDIYYLGNLIREDFLHTYHGMEFIRPLVDAMVQDEPEKRPTIDEVVSRFDEIRLSLNTRKLRSRLVANNENPVERVVKGVKHAFGTVRKVSSPAVSGGREQSHA</sequence>
<keyword evidence="4" id="KW-1185">Reference proteome</keyword>
<dbReference type="InterPro" id="IPR000719">
    <property type="entry name" value="Prot_kinase_dom"/>
</dbReference>
<dbReference type="PANTHER" id="PTHR44167:SF24">
    <property type="entry name" value="SERINE_THREONINE-PROTEIN KINASE CHK2"/>
    <property type="match status" value="1"/>
</dbReference>
<dbReference type="InterPro" id="IPR011009">
    <property type="entry name" value="Kinase-like_dom_sf"/>
</dbReference>
<evidence type="ECO:0000259" key="2">
    <source>
        <dbReference type="PROSITE" id="PS50011"/>
    </source>
</evidence>
<dbReference type="STRING" id="1314783.A0A165KG36"/>
<dbReference type="GO" id="GO:0005524">
    <property type="term" value="F:ATP binding"/>
    <property type="evidence" value="ECO:0007669"/>
    <property type="project" value="InterPro"/>
</dbReference>
<proteinExistence type="predicted"/>
<dbReference type="Proteomes" id="UP000076727">
    <property type="component" value="Unassembled WGS sequence"/>
</dbReference>